<sequence>MKPGIILVRTQLTADPSEFSQAQFNAWYDTQHIPDLLATSGIRAAARYYYSPPAPAGLTTEKAAASADGDSTTMKKSTMPYLAVYWLPDVRWLHEEGCGFWSVPLTVQVTASPNDAAKAAAGQGERDDERQEKSIFELAQVEMEVWEEVKSAKSGEREGAGAEQWAGYQGQLSGLVWPSFWFELGEGTLFVHASVSFGGYSISC</sequence>
<dbReference type="GeneID" id="89933291"/>
<name>A0AAN6QH85_9PEZI</name>
<dbReference type="EMBL" id="MU853352">
    <property type="protein sequence ID" value="KAK4110124.1"/>
    <property type="molecule type" value="Genomic_DNA"/>
</dbReference>
<accession>A0AAN6QH85</accession>
<protein>
    <recommendedName>
        <fullName evidence="3">EthD domain-containing protein</fullName>
    </recommendedName>
</protein>
<reference evidence="1" key="2">
    <citation type="submission" date="2023-05" db="EMBL/GenBank/DDBJ databases">
        <authorList>
            <consortium name="Lawrence Berkeley National Laboratory"/>
            <person name="Steindorff A."/>
            <person name="Hensen N."/>
            <person name="Bonometti L."/>
            <person name="Westerberg I."/>
            <person name="Brannstrom I.O."/>
            <person name="Guillou S."/>
            <person name="Cros-Aarteil S."/>
            <person name="Calhoun S."/>
            <person name="Haridas S."/>
            <person name="Kuo A."/>
            <person name="Mondo S."/>
            <person name="Pangilinan J."/>
            <person name="Riley R."/>
            <person name="Labutti K."/>
            <person name="Andreopoulos B."/>
            <person name="Lipzen A."/>
            <person name="Chen C."/>
            <person name="Yanf M."/>
            <person name="Daum C."/>
            <person name="Ng V."/>
            <person name="Clum A."/>
            <person name="Ohm R."/>
            <person name="Martin F."/>
            <person name="Silar P."/>
            <person name="Natvig D."/>
            <person name="Lalanne C."/>
            <person name="Gautier V."/>
            <person name="Ament-Velasquez S.L."/>
            <person name="Kruys A."/>
            <person name="Hutchinson M.I."/>
            <person name="Powell A.J."/>
            <person name="Barry K."/>
            <person name="Miller A.N."/>
            <person name="Grigoriev I.V."/>
            <person name="Debuchy R."/>
            <person name="Gladieux P."/>
            <person name="Thoren M.H."/>
            <person name="Johannesson H."/>
        </authorList>
    </citation>
    <scope>NUCLEOTIDE SEQUENCE</scope>
    <source>
        <strain evidence="1">CBS 508.74</strain>
    </source>
</reference>
<evidence type="ECO:0008006" key="3">
    <source>
        <dbReference type="Google" id="ProtNLM"/>
    </source>
</evidence>
<evidence type="ECO:0000313" key="1">
    <source>
        <dbReference type="EMBL" id="KAK4110124.1"/>
    </source>
</evidence>
<dbReference type="Proteomes" id="UP001302812">
    <property type="component" value="Unassembled WGS sequence"/>
</dbReference>
<evidence type="ECO:0000313" key="2">
    <source>
        <dbReference type="Proteomes" id="UP001302812"/>
    </source>
</evidence>
<organism evidence="1 2">
    <name type="scientific">Canariomyces notabilis</name>
    <dbReference type="NCBI Taxonomy" id="2074819"/>
    <lineage>
        <taxon>Eukaryota</taxon>
        <taxon>Fungi</taxon>
        <taxon>Dikarya</taxon>
        <taxon>Ascomycota</taxon>
        <taxon>Pezizomycotina</taxon>
        <taxon>Sordariomycetes</taxon>
        <taxon>Sordariomycetidae</taxon>
        <taxon>Sordariales</taxon>
        <taxon>Chaetomiaceae</taxon>
        <taxon>Canariomyces</taxon>
    </lineage>
</organism>
<dbReference type="RefSeq" id="XP_064667694.1">
    <property type="nucleotide sequence ID" value="XM_064809168.1"/>
</dbReference>
<keyword evidence="2" id="KW-1185">Reference proteome</keyword>
<proteinExistence type="predicted"/>
<comment type="caution">
    <text evidence="1">The sequence shown here is derived from an EMBL/GenBank/DDBJ whole genome shotgun (WGS) entry which is preliminary data.</text>
</comment>
<dbReference type="AlphaFoldDB" id="A0AAN6QH85"/>
<reference evidence="1" key="1">
    <citation type="journal article" date="2023" name="Mol. Phylogenet. Evol.">
        <title>Genome-scale phylogeny and comparative genomics of the fungal order Sordariales.</title>
        <authorList>
            <person name="Hensen N."/>
            <person name="Bonometti L."/>
            <person name="Westerberg I."/>
            <person name="Brannstrom I.O."/>
            <person name="Guillou S."/>
            <person name="Cros-Aarteil S."/>
            <person name="Calhoun S."/>
            <person name="Haridas S."/>
            <person name="Kuo A."/>
            <person name="Mondo S."/>
            <person name="Pangilinan J."/>
            <person name="Riley R."/>
            <person name="LaButti K."/>
            <person name="Andreopoulos B."/>
            <person name="Lipzen A."/>
            <person name="Chen C."/>
            <person name="Yan M."/>
            <person name="Daum C."/>
            <person name="Ng V."/>
            <person name="Clum A."/>
            <person name="Steindorff A."/>
            <person name="Ohm R.A."/>
            <person name="Martin F."/>
            <person name="Silar P."/>
            <person name="Natvig D.O."/>
            <person name="Lalanne C."/>
            <person name="Gautier V."/>
            <person name="Ament-Velasquez S.L."/>
            <person name="Kruys A."/>
            <person name="Hutchinson M.I."/>
            <person name="Powell A.J."/>
            <person name="Barry K."/>
            <person name="Miller A.N."/>
            <person name="Grigoriev I.V."/>
            <person name="Debuchy R."/>
            <person name="Gladieux P."/>
            <person name="Hiltunen Thoren M."/>
            <person name="Johannesson H."/>
        </authorList>
    </citation>
    <scope>NUCLEOTIDE SEQUENCE</scope>
    <source>
        <strain evidence="1">CBS 508.74</strain>
    </source>
</reference>
<gene>
    <name evidence="1" type="ORF">N656DRAFT_299623</name>
</gene>